<reference evidence="1" key="2">
    <citation type="journal article" date="2015" name="Fish Shellfish Immunol.">
        <title>Early steps in the European eel (Anguilla anguilla)-Vibrio vulnificus interaction in the gills: Role of the RtxA13 toxin.</title>
        <authorList>
            <person name="Callol A."/>
            <person name="Pajuelo D."/>
            <person name="Ebbesson L."/>
            <person name="Teles M."/>
            <person name="MacKenzie S."/>
            <person name="Amaro C."/>
        </authorList>
    </citation>
    <scope>NUCLEOTIDE SEQUENCE</scope>
</reference>
<name>A0A0E9R2A6_ANGAN</name>
<evidence type="ECO:0000313" key="1">
    <source>
        <dbReference type="EMBL" id="JAH23286.1"/>
    </source>
</evidence>
<sequence length="20" mass="2472">MECLLQNTFITNYFYINKSE</sequence>
<protein>
    <submittedName>
        <fullName evidence="1">Uncharacterized protein</fullName>
    </submittedName>
</protein>
<dbReference type="AlphaFoldDB" id="A0A0E9R2A6"/>
<accession>A0A0E9R2A6</accession>
<reference evidence="1" key="1">
    <citation type="submission" date="2014-11" db="EMBL/GenBank/DDBJ databases">
        <authorList>
            <person name="Amaro Gonzalez C."/>
        </authorList>
    </citation>
    <scope>NUCLEOTIDE SEQUENCE</scope>
</reference>
<dbReference type="EMBL" id="GBXM01085291">
    <property type="protein sequence ID" value="JAH23286.1"/>
    <property type="molecule type" value="Transcribed_RNA"/>
</dbReference>
<proteinExistence type="predicted"/>
<organism evidence="1">
    <name type="scientific">Anguilla anguilla</name>
    <name type="common">European freshwater eel</name>
    <name type="synonym">Muraena anguilla</name>
    <dbReference type="NCBI Taxonomy" id="7936"/>
    <lineage>
        <taxon>Eukaryota</taxon>
        <taxon>Metazoa</taxon>
        <taxon>Chordata</taxon>
        <taxon>Craniata</taxon>
        <taxon>Vertebrata</taxon>
        <taxon>Euteleostomi</taxon>
        <taxon>Actinopterygii</taxon>
        <taxon>Neopterygii</taxon>
        <taxon>Teleostei</taxon>
        <taxon>Anguilliformes</taxon>
        <taxon>Anguillidae</taxon>
        <taxon>Anguilla</taxon>
    </lineage>
</organism>